<dbReference type="PANTHER" id="PTHR43856">
    <property type="entry name" value="CARDIOLIPIN HYDROLASE"/>
    <property type="match status" value="1"/>
</dbReference>
<evidence type="ECO:0000256" key="4">
    <source>
        <dbReference type="ARBA" id="ARBA00022801"/>
    </source>
</evidence>
<dbReference type="Gene3D" id="3.30.870.10">
    <property type="entry name" value="Endonuclease Chain A"/>
    <property type="match status" value="2"/>
</dbReference>
<evidence type="ECO:0000256" key="5">
    <source>
        <dbReference type="ARBA" id="ARBA00022963"/>
    </source>
</evidence>
<organism evidence="10 11">
    <name type="scientific">Streptomyces oryzae</name>
    <dbReference type="NCBI Taxonomy" id="1434886"/>
    <lineage>
        <taxon>Bacteria</taxon>
        <taxon>Bacillati</taxon>
        <taxon>Actinomycetota</taxon>
        <taxon>Actinomycetes</taxon>
        <taxon>Kitasatosporales</taxon>
        <taxon>Streptomycetaceae</taxon>
        <taxon>Streptomyces</taxon>
    </lineage>
</organism>
<feature type="region of interest" description="Disordered" evidence="7">
    <location>
        <begin position="404"/>
        <end position="423"/>
    </location>
</feature>
<keyword evidence="6" id="KW-0443">Lipid metabolism</keyword>
<dbReference type="EMBL" id="JADKMA010000102">
    <property type="protein sequence ID" value="MBO8193925.1"/>
    <property type="molecule type" value="Genomic_DNA"/>
</dbReference>
<accession>A0ABS3XEW7</accession>
<feature type="domain" description="Phospholipase D-like" evidence="9">
    <location>
        <begin position="63"/>
        <end position="213"/>
    </location>
</feature>
<evidence type="ECO:0000256" key="2">
    <source>
        <dbReference type="ARBA" id="ARBA00008664"/>
    </source>
</evidence>
<feature type="signal peptide" evidence="8">
    <location>
        <begin position="1"/>
        <end position="22"/>
    </location>
</feature>
<feature type="chain" id="PRO_5046307026" description="phospholipase D" evidence="8">
    <location>
        <begin position="23"/>
        <end position="423"/>
    </location>
</feature>
<dbReference type="InterPro" id="IPR025202">
    <property type="entry name" value="PLD-like_dom"/>
</dbReference>
<feature type="domain" description="Phospholipase D-like" evidence="9">
    <location>
        <begin position="265"/>
        <end position="398"/>
    </location>
</feature>
<comment type="catalytic activity">
    <reaction evidence="1">
        <text>a 1,2-diacyl-sn-glycero-3-phosphocholine + H2O = a 1,2-diacyl-sn-glycero-3-phosphate + choline + H(+)</text>
        <dbReference type="Rhea" id="RHEA:14445"/>
        <dbReference type="ChEBI" id="CHEBI:15354"/>
        <dbReference type="ChEBI" id="CHEBI:15377"/>
        <dbReference type="ChEBI" id="CHEBI:15378"/>
        <dbReference type="ChEBI" id="CHEBI:57643"/>
        <dbReference type="ChEBI" id="CHEBI:58608"/>
        <dbReference type="EC" id="3.1.4.4"/>
    </reaction>
</comment>
<keyword evidence="4" id="KW-0378">Hydrolase</keyword>
<name>A0ABS3XEW7_9ACTN</name>
<dbReference type="InterPro" id="IPR051406">
    <property type="entry name" value="PLD_domain"/>
</dbReference>
<protein>
    <recommendedName>
        <fullName evidence="3">phospholipase D</fullName>
        <ecNumber evidence="3">3.1.4.4</ecNumber>
    </recommendedName>
</protein>
<evidence type="ECO:0000256" key="8">
    <source>
        <dbReference type="SAM" id="SignalP"/>
    </source>
</evidence>
<sequence length="423" mass="45840">MTRLRTAAPPLALFLVAGLNLAAPSPATAYSPAAALKGPGTGPVFNQPNGTAAQQRAIRSDLLARIKAAAPRSTIKVALYHFWDAEMARALASAHTSAQRRVNVRVMLDESSVSSMPSSSSYKILRKALGTDRAKRSFVGLCPEHKSCLGNPGSGASIAHNKFWLFSRTGGLRNVVVQTSSNLSTGNYTKFWNDAMAVAQASAYAAYSRYFDKVAQEDWRGWRYVRAEAAPYAGYFFPRPKGGDTVVGILNNVTCRWKDARGSHRTSVRLAMFKLTRQSVADKLAALQRKGCAVDIVYAESDSKDSTGSPGTWETLHAPGGPAMRCLHYDDDGDPKTAREVIHSKTLMISGRYAGAPDKVVWTGSHNYSGPALTRNDEALLKVDSSSVHDAYVRHFRQVRAAALPGRSDDTPRCKGVSPQPEH</sequence>
<comment type="caution">
    <text evidence="10">The sequence shown here is derived from an EMBL/GenBank/DDBJ whole genome shotgun (WGS) entry which is preliminary data.</text>
</comment>
<evidence type="ECO:0000256" key="3">
    <source>
        <dbReference type="ARBA" id="ARBA00012027"/>
    </source>
</evidence>
<evidence type="ECO:0000313" key="11">
    <source>
        <dbReference type="Proteomes" id="UP001519064"/>
    </source>
</evidence>
<dbReference type="PANTHER" id="PTHR43856:SF1">
    <property type="entry name" value="MITOCHONDRIAL CARDIOLIPIN HYDROLASE"/>
    <property type="match status" value="1"/>
</dbReference>
<dbReference type="SUPFAM" id="SSF56024">
    <property type="entry name" value="Phospholipase D/nuclease"/>
    <property type="match status" value="2"/>
</dbReference>
<evidence type="ECO:0000313" key="10">
    <source>
        <dbReference type="EMBL" id="MBO8193925.1"/>
    </source>
</evidence>
<dbReference type="Proteomes" id="UP001519064">
    <property type="component" value="Unassembled WGS sequence"/>
</dbReference>
<keyword evidence="8" id="KW-0732">Signal</keyword>
<evidence type="ECO:0000256" key="7">
    <source>
        <dbReference type="SAM" id="MobiDB-lite"/>
    </source>
</evidence>
<keyword evidence="5" id="KW-0442">Lipid degradation</keyword>
<evidence type="ECO:0000259" key="9">
    <source>
        <dbReference type="Pfam" id="PF13091"/>
    </source>
</evidence>
<reference evidence="10 11" key="1">
    <citation type="submission" date="2020-11" db="EMBL/GenBank/DDBJ databases">
        <title>Streptomyces spirodelae sp. nov., isolated from duckweed.</title>
        <authorList>
            <person name="Saimee Y."/>
            <person name="Duangmal K."/>
        </authorList>
    </citation>
    <scope>NUCLEOTIDE SEQUENCE [LARGE SCALE GENOMIC DNA]</scope>
    <source>
        <strain evidence="10 11">S16-07</strain>
    </source>
</reference>
<keyword evidence="11" id="KW-1185">Reference proteome</keyword>
<proteinExistence type="inferred from homology"/>
<dbReference type="Pfam" id="PF13091">
    <property type="entry name" value="PLDc_2"/>
    <property type="match status" value="2"/>
</dbReference>
<evidence type="ECO:0000256" key="1">
    <source>
        <dbReference type="ARBA" id="ARBA00000798"/>
    </source>
</evidence>
<comment type="similarity">
    <text evidence="2">Belongs to the phospholipase D family.</text>
</comment>
<gene>
    <name evidence="10" type="ORF">ITI46_19975</name>
</gene>
<dbReference type="EC" id="3.1.4.4" evidence="3"/>
<dbReference type="RefSeq" id="WP_209241036.1">
    <property type="nucleotide sequence ID" value="NZ_JADKMA010000102.1"/>
</dbReference>
<evidence type="ECO:0000256" key="6">
    <source>
        <dbReference type="ARBA" id="ARBA00023098"/>
    </source>
</evidence>